<name>A0ABN1F8I8_9PROT</name>
<dbReference type="InterPro" id="IPR015422">
    <property type="entry name" value="PyrdxlP-dep_Trfase_small"/>
</dbReference>
<dbReference type="InterPro" id="IPR015421">
    <property type="entry name" value="PyrdxlP-dep_Trfase_major"/>
</dbReference>
<keyword evidence="3" id="KW-0032">Aminotransferase</keyword>
<dbReference type="Proteomes" id="UP001499951">
    <property type="component" value="Unassembled WGS sequence"/>
</dbReference>
<feature type="domain" description="Aminotransferase class V" evidence="2">
    <location>
        <begin position="56"/>
        <end position="329"/>
    </location>
</feature>
<dbReference type="Gene3D" id="3.40.640.10">
    <property type="entry name" value="Type I PLP-dependent aspartate aminotransferase-like (Major domain)"/>
    <property type="match status" value="1"/>
</dbReference>
<dbReference type="InterPro" id="IPR015424">
    <property type="entry name" value="PyrdxlP-dep_Trfase"/>
</dbReference>
<sequence length="384" mass="41556">MTALELPSQRALFDVPDDVAYFNAAYNSPLLNASRDRLLAGAASKSHPWERTAASFFDDADTVRRLASDVLGGDADGYAVVPAASYGCSAAARAVEPTLGRGDKIVVMDEEFPSNYLPWERSARERGAEIVTVPTPADGDWTKAYLTLIVPGVKVVAAGQCHWTNGAFVDLVVLGEACRAVGASLALDLTQSLGAMPFDIAAVQPDFVYAAGYKWLLCPYGFGLMYVAPAWRDARPLEESWLKRENAENFAGLVKYAPKYAPGARRFDVGETVVPTVLPGAIAALEQLKAWSVPAIAASLARINARIAEALERFGFALPPQQLRSPHMFGAQLPARYRGNLVADLAARRIYISQRGNAVRFAPHLHVNAADLDRLEQSLEALLR</sequence>
<dbReference type="InterPro" id="IPR000192">
    <property type="entry name" value="Aminotrans_V_dom"/>
</dbReference>
<evidence type="ECO:0000313" key="3">
    <source>
        <dbReference type="EMBL" id="GAA0584671.1"/>
    </source>
</evidence>
<dbReference type="RefSeq" id="WP_166929099.1">
    <property type="nucleotide sequence ID" value="NZ_BAAADD010000011.1"/>
</dbReference>
<dbReference type="Gene3D" id="3.90.1150.10">
    <property type="entry name" value="Aspartate Aminotransferase, domain 1"/>
    <property type="match status" value="1"/>
</dbReference>
<reference evidence="3 4" key="1">
    <citation type="journal article" date="2019" name="Int. J. Syst. Evol. Microbiol.">
        <title>The Global Catalogue of Microorganisms (GCM) 10K type strain sequencing project: providing services to taxonomists for standard genome sequencing and annotation.</title>
        <authorList>
            <consortium name="The Broad Institute Genomics Platform"/>
            <consortium name="The Broad Institute Genome Sequencing Center for Infectious Disease"/>
            <person name="Wu L."/>
            <person name="Ma J."/>
        </authorList>
    </citation>
    <scope>NUCLEOTIDE SEQUENCE [LARGE SCALE GENOMIC DNA]</scope>
    <source>
        <strain evidence="3 4">JCM 15089</strain>
    </source>
</reference>
<dbReference type="Pfam" id="PF00266">
    <property type="entry name" value="Aminotran_5"/>
    <property type="match status" value="1"/>
</dbReference>
<dbReference type="PANTHER" id="PTHR43586">
    <property type="entry name" value="CYSTEINE DESULFURASE"/>
    <property type="match status" value="1"/>
</dbReference>
<dbReference type="SUPFAM" id="SSF53383">
    <property type="entry name" value="PLP-dependent transferases"/>
    <property type="match status" value="1"/>
</dbReference>
<keyword evidence="3" id="KW-0808">Transferase</keyword>
<proteinExistence type="predicted"/>
<evidence type="ECO:0000259" key="2">
    <source>
        <dbReference type="Pfam" id="PF00266"/>
    </source>
</evidence>
<evidence type="ECO:0000256" key="1">
    <source>
        <dbReference type="ARBA" id="ARBA00022898"/>
    </source>
</evidence>
<keyword evidence="4" id="KW-1185">Reference proteome</keyword>
<dbReference type="PANTHER" id="PTHR43586:SF15">
    <property type="entry name" value="BLR3095 PROTEIN"/>
    <property type="match status" value="1"/>
</dbReference>
<dbReference type="EMBL" id="BAAADD010000011">
    <property type="protein sequence ID" value="GAA0584671.1"/>
    <property type="molecule type" value="Genomic_DNA"/>
</dbReference>
<gene>
    <name evidence="3" type="ORF">GCM10008942_36970</name>
</gene>
<accession>A0ABN1F8I8</accession>
<dbReference type="GO" id="GO:0008483">
    <property type="term" value="F:transaminase activity"/>
    <property type="evidence" value="ECO:0007669"/>
    <property type="project" value="UniProtKB-KW"/>
</dbReference>
<keyword evidence="1" id="KW-0663">Pyridoxal phosphate</keyword>
<comment type="caution">
    <text evidence="3">The sequence shown here is derived from an EMBL/GenBank/DDBJ whole genome shotgun (WGS) entry which is preliminary data.</text>
</comment>
<organism evidence="3 4">
    <name type="scientific">Rhizomicrobium electricum</name>
    <dbReference type="NCBI Taxonomy" id="480070"/>
    <lineage>
        <taxon>Bacteria</taxon>
        <taxon>Pseudomonadati</taxon>
        <taxon>Pseudomonadota</taxon>
        <taxon>Alphaproteobacteria</taxon>
        <taxon>Micropepsales</taxon>
        <taxon>Micropepsaceae</taxon>
        <taxon>Rhizomicrobium</taxon>
    </lineage>
</organism>
<protein>
    <submittedName>
        <fullName evidence="3">Aminotransferase class V-fold PLP-dependent enzyme</fullName>
    </submittedName>
</protein>
<evidence type="ECO:0000313" key="4">
    <source>
        <dbReference type="Proteomes" id="UP001499951"/>
    </source>
</evidence>